<evidence type="ECO:0000256" key="5">
    <source>
        <dbReference type="ARBA" id="ARBA00022516"/>
    </source>
</evidence>
<protein>
    <recommendedName>
        <fullName evidence="4 14">Very-long-chain (3R)-3-hydroxyacyl-CoA dehydratase</fullName>
        <ecNumber evidence="4 14">4.2.1.134</ecNumber>
    </recommendedName>
</protein>
<keyword evidence="16" id="KW-1185">Reference proteome</keyword>
<dbReference type="PANTHER" id="PTHR11035:SF3">
    <property type="entry name" value="VERY-LONG-CHAIN (3R)-3-HYDROXYACYL-COA DEHYDRATASE"/>
    <property type="match status" value="1"/>
</dbReference>
<evidence type="ECO:0000313" key="15">
    <source>
        <dbReference type="EMBL" id="KAK7472626.1"/>
    </source>
</evidence>
<evidence type="ECO:0000256" key="4">
    <source>
        <dbReference type="ARBA" id="ARBA00013122"/>
    </source>
</evidence>
<proteinExistence type="inferred from homology"/>
<comment type="pathway">
    <text evidence="2 14">Lipid metabolism; fatty acid biosynthesis.</text>
</comment>
<comment type="caution">
    <text evidence="14">Lacks conserved residue(s) required for the propagation of feature annotation.</text>
</comment>
<keyword evidence="11 14" id="KW-0275">Fatty acid biosynthesis</keyword>
<comment type="caution">
    <text evidence="15">The sequence shown here is derived from an EMBL/GenBank/DDBJ whole genome shotgun (WGS) entry which is preliminary data.</text>
</comment>
<accession>A0ABR1K6W9</accession>
<evidence type="ECO:0000256" key="2">
    <source>
        <dbReference type="ARBA" id="ARBA00005194"/>
    </source>
</evidence>
<evidence type="ECO:0000256" key="10">
    <source>
        <dbReference type="ARBA" id="ARBA00023136"/>
    </source>
</evidence>
<evidence type="ECO:0000256" key="6">
    <source>
        <dbReference type="ARBA" id="ARBA00022692"/>
    </source>
</evidence>
<comment type="subcellular location">
    <subcellularLocation>
        <location evidence="14">Endoplasmic reticulum membrane</location>
        <topology evidence="14">Multi-pass membrane protein</topology>
    </subcellularLocation>
    <subcellularLocation>
        <location evidence="1">Membrane</location>
        <topology evidence="1">Multi-pass membrane protein</topology>
    </subcellularLocation>
</comment>
<evidence type="ECO:0000256" key="8">
    <source>
        <dbReference type="ARBA" id="ARBA00022989"/>
    </source>
</evidence>
<keyword evidence="8 14" id="KW-1133">Transmembrane helix</keyword>
<evidence type="ECO:0000256" key="14">
    <source>
        <dbReference type="RuleBase" id="RU363109"/>
    </source>
</evidence>
<reference evidence="15 16" key="1">
    <citation type="submission" date="2024-01" db="EMBL/GenBank/DDBJ databases">
        <title>A draft genome for the cacao thread blight pathogen Marasmiellus scandens.</title>
        <authorList>
            <person name="Baruah I.K."/>
            <person name="Leung J."/>
            <person name="Bukari Y."/>
            <person name="Amoako-Attah I."/>
            <person name="Meinhardt L.W."/>
            <person name="Bailey B.A."/>
            <person name="Cohen S.P."/>
        </authorList>
    </citation>
    <scope>NUCLEOTIDE SEQUENCE [LARGE SCALE GENOMIC DNA]</scope>
    <source>
        <strain evidence="15 16">GH-19</strain>
    </source>
</reference>
<keyword evidence="12 14" id="KW-0456">Lyase</keyword>
<keyword evidence="9 14" id="KW-0443">Lipid metabolism</keyword>
<evidence type="ECO:0000313" key="16">
    <source>
        <dbReference type="Proteomes" id="UP001498398"/>
    </source>
</evidence>
<comment type="similarity">
    <text evidence="3 14">Belongs to the very long-chain fatty acids dehydratase HACD family.</text>
</comment>
<dbReference type="EMBL" id="JBANRG010000001">
    <property type="protein sequence ID" value="KAK7472626.1"/>
    <property type="molecule type" value="Genomic_DNA"/>
</dbReference>
<dbReference type="Proteomes" id="UP001498398">
    <property type="component" value="Unassembled WGS sequence"/>
</dbReference>
<keyword evidence="14" id="KW-0256">Endoplasmic reticulum</keyword>
<evidence type="ECO:0000256" key="1">
    <source>
        <dbReference type="ARBA" id="ARBA00004141"/>
    </source>
</evidence>
<dbReference type="InterPro" id="IPR007482">
    <property type="entry name" value="Tyr_Pase-like_PTPLA"/>
</dbReference>
<organism evidence="15 16">
    <name type="scientific">Marasmiellus scandens</name>
    <dbReference type="NCBI Taxonomy" id="2682957"/>
    <lineage>
        <taxon>Eukaryota</taxon>
        <taxon>Fungi</taxon>
        <taxon>Dikarya</taxon>
        <taxon>Basidiomycota</taxon>
        <taxon>Agaricomycotina</taxon>
        <taxon>Agaricomycetes</taxon>
        <taxon>Agaricomycetidae</taxon>
        <taxon>Agaricales</taxon>
        <taxon>Marasmiineae</taxon>
        <taxon>Omphalotaceae</taxon>
        <taxon>Marasmiellus</taxon>
    </lineage>
</organism>
<evidence type="ECO:0000256" key="7">
    <source>
        <dbReference type="ARBA" id="ARBA00022832"/>
    </source>
</evidence>
<sequence length="313" mass="35013">MRIAPSVLCLYRTQPSCSCTRIMARSKQVNDTTAPPVPPKSSKKATSTAVKYYLFAYNTLSALGWSYILIFTLIHIFNIDGKSSTVPAGAAPTASSILSRVFSSVPYLKSTVSVSNLESRLPSYLVPFLRRSTTTFGRVGTATALVQSCALLEVVHVLLGWVRSPLQTTVMQVSSRLFLVWGIVEQFEATRTNPLYTSMVFAWSFTEVIRYSFYAANLLGYEPSVLLYLRYTTFYVLYPLGAGSEAFLIYSTLPSSSPVPSWSSWVRGMWKPTDYIRAGLFGIWWPGLYVMYTHMIKQRRKVINPKSKGSKAN</sequence>
<gene>
    <name evidence="15" type="ORF">VKT23_000739</name>
</gene>
<evidence type="ECO:0000256" key="3">
    <source>
        <dbReference type="ARBA" id="ARBA00007811"/>
    </source>
</evidence>
<evidence type="ECO:0000256" key="11">
    <source>
        <dbReference type="ARBA" id="ARBA00023160"/>
    </source>
</evidence>
<evidence type="ECO:0000256" key="12">
    <source>
        <dbReference type="ARBA" id="ARBA00023239"/>
    </source>
</evidence>
<evidence type="ECO:0000256" key="13">
    <source>
        <dbReference type="ARBA" id="ARBA00036671"/>
    </source>
</evidence>
<feature type="transmembrane region" description="Helical" evidence="14">
    <location>
        <begin position="52"/>
        <end position="74"/>
    </location>
</feature>
<comment type="catalytic activity">
    <reaction evidence="13 14">
        <text>a very-long-chain (3R)-3-hydroxyacyl-CoA = a very-long-chain (2E)-enoyl-CoA + H2O</text>
        <dbReference type="Rhea" id="RHEA:45812"/>
        <dbReference type="ChEBI" id="CHEBI:15377"/>
        <dbReference type="ChEBI" id="CHEBI:83728"/>
        <dbReference type="ChEBI" id="CHEBI:85440"/>
        <dbReference type="EC" id="4.2.1.134"/>
    </reaction>
</comment>
<comment type="function">
    <text evidence="14">Catalyzes the third of the four reactions of the long-chain fatty acids elongation cycle. This endoplasmic reticulum-bound enzymatic process, allows the addition of two carbons to the chain of long- and very long-chain fatty acids/VLCFAs per cycle. This enzyme catalyzes the dehydration of the 3-hydroxyacyl-CoA intermediate into trans-2,3-enoyl-CoA, within each cycle of fatty acid elongation. Thereby, it participates to the production of VLCFAs of different chain lengths that are involved in multiple biological processes as precursors of membrane lipids and lipid mediators.</text>
</comment>
<keyword evidence="7 14" id="KW-0276">Fatty acid metabolism</keyword>
<keyword evidence="5 14" id="KW-0444">Lipid biosynthesis</keyword>
<name>A0ABR1K6W9_9AGAR</name>
<keyword evidence="6 14" id="KW-0812">Transmembrane</keyword>
<feature type="transmembrane region" description="Helical" evidence="14">
    <location>
        <begin position="234"/>
        <end position="255"/>
    </location>
</feature>
<dbReference type="Pfam" id="PF04387">
    <property type="entry name" value="PTPLA"/>
    <property type="match status" value="1"/>
</dbReference>
<dbReference type="EC" id="4.2.1.134" evidence="4 14"/>
<feature type="transmembrane region" description="Helical" evidence="14">
    <location>
        <begin position="275"/>
        <end position="292"/>
    </location>
</feature>
<keyword evidence="10 14" id="KW-0472">Membrane</keyword>
<dbReference type="PANTHER" id="PTHR11035">
    <property type="entry name" value="VERY-LONG-CHAIN (3R)-3-HYDROXYACYL-COA DEHYDRATASE"/>
    <property type="match status" value="1"/>
</dbReference>
<evidence type="ECO:0000256" key="9">
    <source>
        <dbReference type="ARBA" id="ARBA00023098"/>
    </source>
</evidence>